<dbReference type="InterPro" id="IPR029055">
    <property type="entry name" value="Ntn_hydrolases_N"/>
</dbReference>
<proteinExistence type="inferred from homology"/>
<dbReference type="Gene3D" id="1.10.439.10">
    <property type="entry name" value="Penicillin Amidohydrolase, domain 1"/>
    <property type="match status" value="1"/>
</dbReference>
<evidence type="ECO:0000256" key="1">
    <source>
        <dbReference type="ARBA" id="ARBA00004418"/>
    </source>
</evidence>
<keyword evidence="4" id="KW-0378">Hydrolase</keyword>
<dbReference type="Pfam" id="PF01804">
    <property type="entry name" value="Penicil_amidase"/>
    <property type="match status" value="1"/>
</dbReference>
<dbReference type="Gene3D" id="1.10.1400.10">
    <property type="match status" value="1"/>
</dbReference>
<dbReference type="InterPro" id="IPR043146">
    <property type="entry name" value="Penicillin_amidase_N_B-knob"/>
</dbReference>
<dbReference type="PANTHER" id="PTHR34218:SF3">
    <property type="entry name" value="ACYL-HOMOSERINE LACTONE ACYLASE PVDQ"/>
    <property type="match status" value="1"/>
</dbReference>
<dbReference type="Proteomes" id="UP000245887">
    <property type="component" value="Unassembled WGS sequence"/>
</dbReference>
<dbReference type="GO" id="GO:0042597">
    <property type="term" value="C:periplasmic space"/>
    <property type="evidence" value="ECO:0007669"/>
    <property type="project" value="UniProtKB-SubCell"/>
</dbReference>
<dbReference type="InterPro" id="IPR043147">
    <property type="entry name" value="Penicillin_amidase_A-knob"/>
</dbReference>
<feature type="chain" id="PRO_5015415313" evidence="6">
    <location>
        <begin position="19"/>
        <end position="823"/>
    </location>
</feature>
<organism evidence="7 8">
    <name type="scientific">Tamilnaduibacter salinus</name>
    <dbReference type="NCBI Taxonomy" id="1484056"/>
    <lineage>
        <taxon>Bacteria</taxon>
        <taxon>Pseudomonadati</taxon>
        <taxon>Pseudomonadota</taxon>
        <taxon>Gammaproteobacteria</taxon>
        <taxon>Pseudomonadales</taxon>
        <taxon>Marinobacteraceae</taxon>
        <taxon>Tamilnaduibacter</taxon>
    </lineage>
</organism>
<protein>
    <submittedName>
        <fullName evidence="7">Acyl-homoserine-lactone acylase</fullName>
    </submittedName>
</protein>
<dbReference type="GO" id="GO:0016811">
    <property type="term" value="F:hydrolase activity, acting on carbon-nitrogen (but not peptide) bonds, in linear amides"/>
    <property type="evidence" value="ECO:0007669"/>
    <property type="project" value="InterPro"/>
</dbReference>
<comment type="subcellular location">
    <subcellularLocation>
        <location evidence="1">Periplasm</location>
    </subcellularLocation>
</comment>
<evidence type="ECO:0000256" key="5">
    <source>
        <dbReference type="ARBA" id="ARBA00023145"/>
    </source>
</evidence>
<dbReference type="Gene3D" id="2.30.120.10">
    <property type="match status" value="1"/>
</dbReference>
<dbReference type="SUPFAM" id="SSF56235">
    <property type="entry name" value="N-terminal nucleophile aminohydrolases (Ntn hydrolases)"/>
    <property type="match status" value="1"/>
</dbReference>
<comment type="caution">
    <text evidence="7">The sequence shown here is derived from an EMBL/GenBank/DDBJ whole genome shotgun (WGS) entry which is preliminary data.</text>
</comment>
<evidence type="ECO:0000313" key="8">
    <source>
        <dbReference type="Proteomes" id="UP000245887"/>
    </source>
</evidence>
<evidence type="ECO:0000256" key="4">
    <source>
        <dbReference type="ARBA" id="ARBA00022801"/>
    </source>
</evidence>
<dbReference type="OrthoDB" id="9760084at2"/>
<evidence type="ECO:0000256" key="2">
    <source>
        <dbReference type="ARBA" id="ARBA00006586"/>
    </source>
</evidence>
<evidence type="ECO:0000256" key="3">
    <source>
        <dbReference type="ARBA" id="ARBA00022729"/>
    </source>
</evidence>
<gene>
    <name evidence="7" type="ORF">C8D92_107192</name>
</gene>
<keyword evidence="5" id="KW-0865">Zymogen</keyword>
<dbReference type="InterPro" id="IPR002692">
    <property type="entry name" value="S45"/>
</dbReference>
<evidence type="ECO:0000313" key="7">
    <source>
        <dbReference type="EMBL" id="PVY75469.1"/>
    </source>
</evidence>
<accession>A0A2U1CVG1</accession>
<evidence type="ECO:0000256" key="6">
    <source>
        <dbReference type="SAM" id="SignalP"/>
    </source>
</evidence>
<dbReference type="InterPro" id="IPR023343">
    <property type="entry name" value="Penicillin_amidase_dom1"/>
</dbReference>
<keyword evidence="3 6" id="KW-0732">Signal</keyword>
<dbReference type="Gene3D" id="3.60.20.10">
    <property type="entry name" value="Glutamine Phosphoribosylpyrophosphate, subunit 1, domain 1"/>
    <property type="match status" value="1"/>
</dbReference>
<dbReference type="AlphaFoldDB" id="A0A2U1CVG1"/>
<dbReference type="GO" id="GO:0017000">
    <property type="term" value="P:antibiotic biosynthetic process"/>
    <property type="evidence" value="ECO:0007669"/>
    <property type="project" value="InterPro"/>
</dbReference>
<feature type="signal peptide" evidence="6">
    <location>
        <begin position="1"/>
        <end position="18"/>
    </location>
</feature>
<dbReference type="PROSITE" id="PS51257">
    <property type="entry name" value="PROKAR_LIPOPROTEIN"/>
    <property type="match status" value="1"/>
</dbReference>
<name>A0A2U1CVG1_9GAMM</name>
<dbReference type="RefSeq" id="WP_116919470.1">
    <property type="nucleotide sequence ID" value="NZ_QEKQ01000007.1"/>
</dbReference>
<dbReference type="PANTHER" id="PTHR34218">
    <property type="entry name" value="PEPTIDASE S45 PENICILLIN AMIDASE"/>
    <property type="match status" value="1"/>
</dbReference>
<dbReference type="EMBL" id="QEKQ01000007">
    <property type="protein sequence ID" value="PVY75469.1"/>
    <property type="molecule type" value="Genomic_DNA"/>
</dbReference>
<sequence>MRRATWLPIAALSLGVIAGCNDDNDNNPSTGNTAATSYEADITRTTHGTAHVRAENYGSLGYGQGYAFAEDRFCTLMDQIVKVRSERAKYLGPGENNANIASDVAYKALNVMERASNNLPELNKNTREMITGYAAGFNAYLEQTGAANLPGDCAGADWVSPITSQDLVAYYLDLATLAGSRNFLPAFANAKPPQANATGLALDNVNVRIPQDYASNGIALGKEMTAGEGGALLSNTHLPWEGEAIYHEVHLTIPGELDVAGASLSGGIGVQLGFNQNMAWTHTTSPSKQFILYRLDLAEDDPTAYVVDGEKRSMTTRDISIDVKGMEQPFTQTLYSSDFGPILAAPSQGLGWDSDQAFAIYDVNIDNAEFLGTFLEMAKAQSVRELRQVFLDRGGVPWNHTMATDSNGESFYADTTFVPFLLPQVESQLLQALQSDPQLQQLFDAGLLLLDGKTDLAKPIVVPGFPVAGAIPFDRAPYTFRDDYVMNSNDSYWLPNADERLEASTRLYGDPGTKPRSFRTRMGLTMLEGSNEFGSALITPGQATKESLQDLLFSNWSFTGLLWQDQICDGSEPGSLSGACGTIEQTWDGKLNLDSRGVALFREALSPVKDLLTDDGQLIQLDGNGDPQRNPDGSLVTEAMFTTAYDPADPVNTPSGLTNVGRQTLQGSLAQAAQKLGNASLPLDAPLKTLQFTRKGDETIPIHGGLQKIDGAYNKVEYRDDDNLFTSTLPALDRKPVLNEPSNLTEEGYLINYGASYVMTVEYTEEGPSAEALLTYSQSNNADGRGFFKDQTELYSKKTWRSVPFTAEAIAREAVEEKTVSSP</sequence>
<comment type="similarity">
    <text evidence="2">Belongs to the peptidase S45 family.</text>
</comment>
<reference evidence="7 8" key="1">
    <citation type="submission" date="2018-04" db="EMBL/GenBank/DDBJ databases">
        <title>Genomic Encyclopedia of Type Strains, Phase IV (KMG-IV): sequencing the most valuable type-strain genomes for metagenomic binning, comparative biology and taxonomic classification.</title>
        <authorList>
            <person name="Goeker M."/>
        </authorList>
    </citation>
    <scope>NUCLEOTIDE SEQUENCE [LARGE SCALE GENOMIC DNA]</scope>
    <source>
        <strain evidence="7 8">DSM 28688</strain>
    </source>
</reference>